<keyword evidence="2" id="KW-1185">Reference proteome</keyword>
<proteinExistence type="predicted"/>
<accession>A0AAW0D0Y4</accession>
<dbReference type="Proteomes" id="UP001383192">
    <property type="component" value="Unassembled WGS sequence"/>
</dbReference>
<name>A0AAW0D0Y4_9AGAR</name>
<evidence type="ECO:0000313" key="1">
    <source>
        <dbReference type="EMBL" id="KAK7043939.1"/>
    </source>
</evidence>
<sequence>MADDSDPNSVSSAPMDPADGALSLGDRLLFCLEDLVDVHDDLHELRTLLEMDPDEADAHENAAASDFAQSLPAVKAKKNLRPDVDSGAKEAEEAVRFSDNMFPELPWEKAVIAKSNANRLKLLEARLGCLRATEELVRSMRRQIRSLRRPLVDSQLYLKRFNRQEKMNAYIHIRHENKKLSATIQKHLDRTRNVSDHETSDPPSPATFFLAPSVLNPGPEVVEHLRKYHS</sequence>
<evidence type="ECO:0000313" key="2">
    <source>
        <dbReference type="Proteomes" id="UP001383192"/>
    </source>
</evidence>
<gene>
    <name evidence="1" type="ORF">VNI00_008105</name>
</gene>
<dbReference type="AlphaFoldDB" id="A0AAW0D0Y4"/>
<organism evidence="1 2">
    <name type="scientific">Paramarasmius palmivorus</name>
    <dbReference type="NCBI Taxonomy" id="297713"/>
    <lineage>
        <taxon>Eukaryota</taxon>
        <taxon>Fungi</taxon>
        <taxon>Dikarya</taxon>
        <taxon>Basidiomycota</taxon>
        <taxon>Agaricomycotina</taxon>
        <taxon>Agaricomycetes</taxon>
        <taxon>Agaricomycetidae</taxon>
        <taxon>Agaricales</taxon>
        <taxon>Marasmiineae</taxon>
        <taxon>Marasmiaceae</taxon>
        <taxon>Paramarasmius</taxon>
    </lineage>
</organism>
<protein>
    <submittedName>
        <fullName evidence="1">Uncharacterized protein</fullName>
    </submittedName>
</protein>
<comment type="caution">
    <text evidence="1">The sequence shown here is derived from an EMBL/GenBank/DDBJ whole genome shotgun (WGS) entry which is preliminary data.</text>
</comment>
<dbReference type="EMBL" id="JAYKXP010000027">
    <property type="protein sequence ID" value="KAK7043939.1"/>
    <property type="molecule type" value="Genomic_DNA"/>
</dbReference>
<reference evidence="1 2" key="1">
    <citation type="submission" date="2024-01" db="EMBL/GenBank/DDBJ databases">
        <title>A draft genome for a cacao thread blight-causing isolate of Paramarasmius palmivorus.</title>
        <authorList>
            <person name="Baruah I.K."/>
            <person name="Bukari Y."/>
            <person name="Amoako-Attah I."/>
            <person name="Meinhardt L.W."/>
            <person name="Bailey B.A."/>
            <person name="Cohen S.P."/>
        </authorList>
    </citation>
    <scope>NUCLEOTIDE SEQUENCE [LARGE SCALE GENOMIC DNA]</scope>
    <source>
        <strain evidence="1 2">GH-12</strain>
    </source>
</reference>